<gene>
    <name evidence="2" type="ORF">C1I64_01390</name>
</gene>
<dbReference type="AlphaFoldDB" id="A0A3Q9UWA8"/>
<dbReference type="Proteomes" id="UP000285317">
    <property type="component" value="Chromosome"/>
</dbReference>
<keyword evidence="1" id="KW-1133">Transmembrane helix</keyword>
<feature type="transmembrane region" description="Helical" evidence="1">
    <location>
        <begin position="76"/>
        <end position="99"/>
    </location>
</feature>
<dbReference type="KEGG" id="rfs:C1I64_01390"/>
<evidence type="ECO:0008006" key="4">
    <source>
        <dbReference type="Google" id="ProtNLM"/>
    </source>
</evidence>
<accession>A0A3Q9UWA8</accession>
<keyword evidence="1" id="KW-0472">Membrane</keyword>
<protein>
    <recommendedName>
        <fullName evidence="4">DUF4345 domain-containing protein</fullName>
    </recommendedName>
</protein>
<sequence length="145" mass="15115">MKNRRALRIGARWWAGIALLVIAVLLFLSAPGVDDEIGALLGNGVVFSQGALMRTLAVLDTAAALWVLVRPRSSAGLTAALAAVIGLWLAPRMGAAALVDLGGFALDVRFVVLPLEVSVVIAGLAVTAFWMTRNLKSRARAGQGA</sequence>
<feature type="transmembrane region" description="Helical" evidence="1">
    <location>
        <begin position="51"/>
        <end position="69"/>
    </location>
</feature>
<reference evidence="2 3" key="1">
    <citation type="submission" date="2018-03" db="EMBL/GenBank/DDBJ databases">
        <title>Bacteriophage NCPPB3778 and a type I-E CRISPR drive the evolution of the US Biological Select Agent, Rathayibacter toxicus.</title>
        <authorList>
            <person name="Davis E.W.II."/>
            <person name="Tabima J.F."/>
            <person name="Weisberg A.J."/>
            <person name="Dantas Lopes L."/>
            <person name="Wiseman M.S."/>
            <person name="Wiseman M.S."/>
            <person name="Pupko T."/>
            <person name="Belcher M.S."/>
            <person name="Sechler A.J."/>
            <person name="Tancos M.A."/>
            <person name="Schroeder B.K."/>
            <person name="Murray T.D."/>
            <person name="Luster D.G."/>
            <person name="Schneider W.L."/>
            <person name="Rogers E."/>
            <person name="Andreote F.D."/>
            <person name="Grunwald N.J."/>
            <person name="Putnam M.L."/>
            <person name="Chang J.H."/>
        </authorList>
    </citation>
    <scope>NUCLEOTIDE SEQUENCE [LARGE SCALE GENOMIC DNA]</scope>
    <source>
        <strain evidence="2 3">DSM 15932</strain>
    </source>
</reference>
<name>A0A3Q9UWA8_9MICO</name>
<keyword evidence="1" id="KW-0812">Transmembrane</keyword>
<evidence type="ECO:0000313" key="2">
    <source>
        <dbReference type="EMBL" id="AZZ50838.1"/>
    </source>
</evidence>
<evidence type="ECO:0000313" key="3">
    <source>
        <dbReference type="Proteomes" id="UP000285317"/>
    </source>
</evidence>
<dbReference type="EMBL" id="CP028137">
    <property type="protein sequence ID" value="AZZ50838.1"/>
    <property type="molecule type" value="Genomic_DNA"/>
</dbReference>
<proteinExistence type="predicted"/>
<dbReference type="RefSeq" id="WP_123733778.1">
    <property type="nucleotide sequence ID" value="NZ_CP028137.1"/>
</dbReference>
<feature type="transmembrane region" description="Helical" evidence="1">
    <location>
        <begin position="111"/>
        <end position="131"/>
    </location>
</feature>
<evidence type="ECO:0000256" key="1">
    <source>
        <dbReference type="SAM" id="Phobius"/>
    </source>
</evidence>
<organism evidence="2 3">
    <name type="scientific">Rathayibacter festucae DSM 15932</name>
    <dbReference type="NCBI Taxonomy" id="1328866"/>
    <lineage>
        <taxon>Bacteria</taxon>
        <taxon>Bacillati</taxon>
        <taxon>Actinomycetota</taxon>
        <taxon>Actinomycetes</taxon>
        <taxon>Micrococcales</taxon>
        <taxon>Microbacteriaceae</taxon>
        <taxon>Rathayibacter</taxon>
    </lineage>
</organism>
<feature type="transmembrane region" description="Helical" evidence="1">
    <location>
        <begin position="12"/>
        <end position="31"/>
    </location>
</feature>